<dbReference type="AlphaFoldDB" id="A0AAW0CPD3"/>
<sequence>MIDDDGNAKQANTSRSSSSSRSSTTTTAARHSATTGKPSNVFEIRADTAFTPASSFSSAQERNFPMLSDAVDYTFECILPSLGKNEELTDTSIAPPVFRPSPPLHFVFRLRQHLEPTALRPSQLRRILHFAFNGKEENEGNVGLGRKAVETDPLQALQARSTPAFSSLPALVAAFQLRFVRPTLSFQNIIAAQLAVTNRSTSAARGRWWNSTVFLSLGFRSTSISAFFDLVPATICASIAPRGWLCSHSTCSHFFSRLPLTARLAELFNIAFKVSHYLERAIAVAGSTALYFDIERRFLSHMARVSHYTAHPDFQFYSVLADRRSDQLEFDADR</sequence>
<dbReference type="EMBL" id="JAWWNJ010000015">
    <property type="protein sequence ID" value="KAK7040423.1"/>
    <property type="molecule type" value="Genomic_DNA"/>
</dbReference>
<reference evidence="2 3" key="1">
    <citation type="journal article" date="2024" name="J Genomics">
        <title>Draft genome sequencing and assembly of Favolaschia claudopus CIRM-BRFM 2984 isolated from oak limbs.</title>
        <authorList>
            <person name="Navarro D."/>
            <person name="Drula E."/>
            <person name="Chaduli D."/>
            <person name="Cazenave R."/>
            <person name="Ahrendt S."/>
            <person name="Wang J."/>
            <person name="Lipzen A."/>
            <person name="Daum C."/>
            <person name="Barry K."/>
            <person name="Grigoriev I.V."/>
            <person name="Favel A."/>
            <person name="Rosso M.N."/>
            <person name="Martin F."/>
        </authorList>
    </citation>
    <scope>NUCLEOTIDE SEQUENCE [LARGE SCALE GENOMIC DNA]</scope>
    <source>
        <strain evidence="2 3">CIRM-BRFM 2984</strain>
    </source>
</reference>
<gene>
    <name evidence="2" type="ORF">R3P38DRAFT_2768730</name>
</gene>
<comment type="caution">
    <text evidence="2">The sequence shown here is derived from an EMBL/GenBank/DDBJ whole genome shotgun (WGS) entry which is preliminary data.</text>
</comment>
<dbReference type="Proteomes" id="UP001362999">
    <property type="component" value="Unassembled WGS sequence"/>
</dbReference>
<organism evidence="2 3">
    <name type="scientific">Favolaschia claudopus</name>
    <dbReference type="NCBI Taxonomy" id="2862362"/>
    <lineage>
        <taxon>Eukaryota</taxon>
        <taxon>Fungi</taxon>
        <taxon>Dikarya</taxon>
        <taxon>Basidiomycota</taxon>
        <taxon>Agaricomycotina</taxon>
        <taxon>Agaricomycetes</taxon>
        <taxon>Agaricomycetidae</taxon>
        <taxon>Agaricales</taxon>
        <taxon>Marasmiineae</taxon>
        <taxon>Mycenaceae</taxon>
        <taxon>Favolaschia</taxon>
    </lineage>
</organism>
<protein>
    <submittedName>
        <fullName evidence="2">Uncharacterized protein</fullName>
    </submittedName>
</protein>
<proteinExistence type="predicted"/>
<evidence type="ECO:0000313" key="3">
    <source>
        <dbReference type="Proteomes" id="UP001362999"/>
    </source>
</evidence>
<accession>A0AAW0CPD3</accession>
<keyword evidence="3" id="KW-1185">Reference proteome</keyword>
<name>A0AAW0CPD3_9AGAR</name>
<feature type="compositionally biased region" description="Low complexity" evidence="1">
    <location>
        <begin position="13"/>
        <end position="35"/>
    </location>
</feature>
<evidence type="ECO:0000256" key="1">
    <source>
        <dbReference type="SAM" id="MobiDB-lite"/>
    </source>
</evidence>
<evidence type="ECO:0000313" key="2">
    <source>
        <dbReference type="EMBL" id="KAK7040423.1"/>
    </source>
</evidence>
<feature type="region of interest" description="Disordered" evidence="1">
    <location>
        <begin position="1"/>
        <end position="40"/>
    </location>
</feature>